<sequence length="160" mass="18076">MVVSRYGYEERCMSEILKMASAFEQRSKEQAEHTEKAVKNAFERHENALLQALSESEKRTNAAIHAQSQRLKQTALRSWMAVAIPVMAMLILAIGAISGMSWYISHQLEQIANQTTTLERLAQEGSQIQLSYCGDSRRLCAQIDESAPAYEGGYRILENY</sequence>
<evidence type="ECO:0000313" key="2">
    <source>
        <dbReference type="EMBL" id="PTB88375.1"/>
    </source>
</evidence>
<feature type="transmembrane region" description="Helical" evidence="1">
    <location>
        <begin position="79"/>
        <end position="104"/>
    </location>
</feature>
<dbReference type="EMBL" id="PYVG01000068">
    <property type="protein sequence ID" value="PTB88375.1"/>
    <property type="molecule type" value="Genomic_DNA"/>
</dbReference>
<comment type="caution">
    <text evidence="2">The sequence shown here is derived from an EMBL/GenBank/DDBJ whole genome shotgun (WGS) entry which is preliminary data.</text>
</comment>
<dbReference type="Pfam" id="PF04837">
    <property type="entry name" value="MbeB_N"/>
    <property type="match status" value="1"/>
</dbReference>
<keyword evidence="1" id="KW-0472">Membrane</keyword>
<dbReference type="Proteomes" id="UP000241514">
    <property type="component" value="Unassembled WGS sequence"/>
</dbReference>
<keyword evidence="1" id="KW-0812">Transmembrane</keyword>
<protein>
    <submittedName>
        <fullName evidence="2">MobB protein</fullName>
    </submittedName>
</protein>
<evidence type="ECO:0000256" key="1">
    <source>
        <dbReference type="SAM" id="Phobius"/>
    </source>
</evidence>
<reference evidence="2 3" key="1">
    <citation type="submission" date="2018-03" db="EMBL/GenBank/DDBJ databases">
        <title>Cross-interface Injection: A General Nanoliter Liquid Handling Method Applied to Single Cells Genome Amplification Automated Nanoliter Liquid Handling Applied to Single Cell Multiple Displacement Amplification.</title>
        <authorList>
            <person name="Yun J."/>
            <person name="Xu P."/>
            <person name="Xu J."/>
            <person name="Dai X."/>
            <person name="Wang Y."/>
            <person name="Zheng X."/>
            <person name="Cao C."/>
            <person name="Yi Q."/>
            <person name="Zhu Y."/>
            <person name="Wang L."/>
            <person name="Dong Z."/>
            <person name="Huang Y."/>
            <person name="Huang L."/>
            <person name="Du W."/>
        </authorList>
    </citation>
    <scope>NUCLEOTIDE SEQUENCE [LARGE SCALE GENOMIC DNA]</scope>
    <source>
        <strain evidence="2 3">A9-4</strain>
    </source>
</reference>
<accession>A0A6N4DGI1</accession>
<gene>
    <name evidence="2" type="ORF">C9928_06440</name>
</gene>
<dbReference type="InterPro" id="IPR006922">
    <property type="entry name" value="MbeB-like"/>
</dbReference>
<name>A0A6N4DGI1_9GAMM</name>
<keyword evidence="1" id="KW-1133">Transmembrane helix</keyword>
<dbReference type="AlphaFoldDB" id="A0A6N4DGI1"/>
<proteinExistence type="predicted"/>
<evidence type="ECO:0000313" key="3">
    <source>
        <dbReference type="Proteomes" id="UP000241514"/>
    </source>
</evidence>
<organism evidence="2 3">
    <name type="scientific">Pseudidiomarina aestuarii</name>
    <dbReference type="NCBI Taxonomy" id="624146"/>
    <lineage>
        <taxon>Bacteria</taxon>
        <taxon>Pseudomonadati</taxon>
        <taxon>Pseudomonadota</taxon>
        <taxon>Gammaproteobacteria</taxon>
        <taxon>Alteromonadales</taxon>
        <taxon>Idiomarinaceae</taxon>
        <taxon>Pseudidiomarina</taxon>
    </lineage>
</organism>